<organism evidence="2 3">
    <name type="scientific">Bemisia tabaci</name>
    <name type="common">Sweetpotato whitefly</name>
    <name type="synonym">Aleurodes tabaci</name>
    <dbReference type="NCBI Taxonomy" id="7038"/>
    <lineage>
        <taxon>Eukaryota</taxon>
        <taxon>Metazoa</taxon>
        <taxon>Ecdysozoa</taxon>
        <taxon>Arthropoda</taxon>
        <taxon>Hexapoda</taxon>
        <taxon>Insecta</taxon>
        <taxon>Pterygota</taxon>
        <taxon>Neoptera</taxon>
        <taxon>Paraneoptera</taxon>
        <taxon>Hemiptera</taxon>
        <taxon>Sternorrhyncha</taxon>
        <taxon>Aleyrodoidea</taxon>
        <taxon>Aleyrodidae</taxon>
        <taxon>Aleyrodinae</taxon>
        <taxon>Bemisia</taxon>
    </lineage>
</organism>
<feature type="transmembrane region" description="Helical" evidence="1">
    <location>
        <begin position="81"/>
        <end position="98"/>
    </location>
</feature>
<evidence type="ECO:0000313" key="3">
    <source>
        <dbReference type="Proteomes" id="UP001152759"/>
    </source>
</evidence>
<dbReference type="AlphaFoldDB" id="A0A9P0AIB8"/>
<accession>A0A9P0AIB8</accession>
<keyword evidence="1" id="KW-0812">Transmembrane</keyword>
<keyword evidence="1" id="KW-0472">Membrane</keyword>
<dbReference type="Proteomes" id="UP001152759">
    <property type="component" value="Chromosome 7"/>
</dbReference>
<protein>
    <submittedName>
        <fullName evidence="2">Uncharacterized protein</fullName>
    </submittedName>
</protein>
<gene>
    <name evidence="2" type="ORF">BEMITA_LOCUS11873</name>
</gene>
<name>A0A9P0AIB8_BEMTA</name>
<sequence>MLAPTRLHEYFTHCIKHSSVIADSVNRIAPIRMHGYLTHCGKHSTISARRIAPSRLREYFTHCVKHSSVCEARRGKLKSLIHIYVCSFIFFSFISYEWKALSTQK</sequence>
<evidence type="ECO:0000256" key="1">
    <source>
        <dbReference type="SAM" id="Phobius"/>
    </source>
</evidence>
<reference evidence="2" key="1">
    <citation type="submission" date="2021-12" db="EMBL/GenBank/DDBJ databases">
        <authorList>
            <person name="King R."/>
        </authorList>
    </citation>
    <scope>NUCLEOTIDE SEQUENCE</scope>
</reference>
<keyword evidence="1" id="KW-1133">Transmembrane helix</keyword>
<evidence type="ECO:0000313" key="2">
    <source>
        <dbReference type="EMBL" id="CAH0393477.1"/>
    </source>
</evidence>
<proteinExistence type="predicted"/>
<dbReference type="EMBL" id="OU963868">
    <property type="protein sequence ID" value="CAH0393477.1"/>
    <property type="molecule type" value="Genomic_DNA"/>
</dbReference>
<keyword evidence="3" id="KW-1185">Reference proteome</keyword>